<protein>
    <submittedName>
        <fullName evidence="1">Uncharacterized protein</fullName>
    </submittedName>
</protein>
<dbReference type="AlphaFoldDB" id="Q7MN71"/>
<accession>Q7MN71</accession>
<evidence type="ECO:0000313" key="1">
    <source>
        <dbReference type="EMBL" id="BAC93610.1"/>
    </source>
</evidence>
<dbReference type="KEGG" id="vvy:VV0845"/>
<reference evidence="1 2" key="1">
    <citation type="journal article" date="2003" name="Genome Res.">
        <title>Comparative genome analysis of Vibrio vulnificus, a marine pathogen.</title>
        <authorList>
            <person name="Chen C.Y."/>
            <person name="Wu K.M."/>
            <person name="Chang Y.C."/>
            <person name="Chang C.H."/>
            <person name="Tsai H.C."/>
            <person name="Liao T.L."/>
            <person name="Liu Y.M."/>
            <person name="Chen H.J."/>
            <person name="Shen A.B."/>
            <person name="Li J.C."/>
            <person name="Su T.L."/>
            <person name="Shao C.P."/>
            <person name="Lee C.T."/>
            <person name="Hor L.I."/>
            <person name="Tsai S.F."/>
        </authorList>
    </citation>
    <scope>NUCLEOTIDE SEQUENCE [LARGE SCALE GENOMIC DNA]</scope>
    <source>
        <strain evidence="1 2">YJ016</strain>
    </source>
</reference>
<name>Q7MN71_VIBVY</name>
<organism evidence="1 2">
    <name type="scientific">Vibrio vulnificus (strain YJ016)</name>
    <dbReference type="NCBI Taxonomy" id="196600"/>
    <lineage>
        <taxon>Bacteria</taxon>
        <taxon>Pseudomonadati</taxon>
        <taxon>Pseudomonadota</taxon>
        <taxon>Gammaproteobacteria</taxon>
        <taxon>Vibrionales</taxon>
        <taxon>Vibrionaceae</taxon>
        <taxon>Vibrio</taxon>
    </lineage>
</organism>
<evidence type="ECO:0000313" key="2">
    <source>
        <dbReference type="Proteomes" id="UP000002675"/>
    </source>
</evidence>
<sequence length="64" mass="7212">MASSLLSKIDSSLYIKAGKVGKEKAIGKIVHLFLATTFWLYFKFDKKSDANGCFWCYITKTIAI</sequence>
<dbReference type="HOGENOM" id="CLU_2866684_0_0_6"/>
<dbReference type="Proteomes" id="UP000002675">
    <property type="component" value="Chromosome I"/>
</dbReference>
<proteinExistence type="predicted"/>
<dbReference type="EMBL" id="BA000037">
    <property type="protein sequence ID" value="BAC93610.1"/>
    <property type="molecule type" value="Genomic_DNA"/>
</dbReference>
<gene>
    <name evidence="1" type="ordered locus">VV0845</name>
</gene>